<keyword evidence="2" id="KW-0812">Transmembrane</keyword>
<evidence type="ECO:0000313" key="4">
    <source>
        <dbReference type="Proteomes" id="UP000256645"/>
    </source>
</evidence>
<accession>A0A3D8QPR5</accession>
<name>A0A3D8QPR5_9HELO</name>
<evidence type="ECO:0000256" key="2">
    <source>
        <dbReference type="SAM" id="Phobius"/>
    </source>
</evidence>
<proteinExistence type="predicted"/>
<organism evidence="3 4">
    <name type="scientific">Coleophoma cylindrospora</name>
    <dbReference type="NCBI Taxonomy" id="1849047"/>
    <lineage>
        <taxon>Eukaryota</taxon>
        <taxon>Fungi</taxon>
        <taxon>Dikarya</taxon>
        <taxon>Ascomycota</taxon>
        <taxon>Pezizomycotina</taxon>
        <taxon>Leotiomycetes</taxon>
        <taxon>Helotiales</taxon>
        <taxon>Dermateaceae</taxon>
        <taxon>Coleophoma</taxon>
    </lineage>
</organism>
<keyword evidence="2" id="KW-1133">Transmembrane helix</keyword>
<evidence type="ECO:0000313" key="3">
    <source>
        <dbReference type="EMBL" id="RDW63813.1"/>
    </source>
</evidence>
<protein>
    <submittedName>
        <fullName evidence="3">Uncharacterized protein</fullName>
    </submittedName>
</protein>
<keyword evidence="2" id="KW-0472">Membrane</keyword>
<dbReference type="Proteomes" id="UP000256645">
    <property type="component" value="Unassembled WGS sequence"/>
</dbReference>
<dbReference type="OrthoDB" id="3540210at2759"/>
<dbReference type="EMBL" id="PDLM01000013">
    <property type="protein sequence ID" value="RDW63813.1"/>
    <property type="molecule type" value="Genomic_DNA"/>
</dbReference>
<dbReference type="AlphaFoldDB" id="A0A3D8QPR5"/>
<evidence type="ECO:0000256" key="1">
    <source>
        <dbReference type="SAM" id="MobiDB-lite"/>
    </source>
</evidence>
<sequence>MDGNVYLGMWTNWSNGTIWGATLTTTRADGNLLIAFTGFLVPFVASRFWSIICLVFHIYFSTSEPRDAIHHQRQVILRNSSSPDSRLILLLRLFWAWRNTSKASKRSSRLLPIILLSICCISAFTVAGGLSSEISSAPGDEVLLRGDHCGQLQIPSNISDIAEVMSVLSGRVMDAALYARQCYSANSSGLLDCDKFVVQSLPTAIWDNNTACPFDEGICRSNTSNLLLDTGYMDSNNDLGLNAPEDERFAMRYVLQCAPLVTEGYTNEVVAQNKTFVTYNYGPRPNRSGQDDNSENFTKEIETLGSQYPSELIAIDSVLNYELSVTKSKSIDGMFQSNQSDFDPIPQLFRSNADLTLIFLSGNGVRFFEPMEDDWYRATLTTGNISFVQTEGNLSSYIPAEAASPIGCLEQWQWCNSAYPRETGCGPLASKLDSLFGAAPIFNLTENELNFGDINSTTAAGSRLSWLTSMEAMDVDTVRTVVSELGATSLSSQSSLIQGIQYPLPQNQWQLDVTNWFNIVLATIQTQYVFMALGDPELEQFEVFPSNAAQQQLCNSQKIRSTSYTSFSLFGLLFTYIIGFLIIIISFVFEPALAYIQKRRKCRDYASIEWSTNAALQLHRLAQEELGIGTWSGCTDIVPVTKEGDILATLNISALEHPVYYSPGDNTGDKAKAISIIEEISSDNVDSATENSSVQDSTNSQTVAGDYMDENSNSEVRESVRGLNEDPRNLSLYHFGPDEVDTPYQSNVPYHLPNYPPIRSYSEPRAQSEPERGIRQGN</sequence>
<feature type="region of interest" description="Disordered" evidence="1">
    <location>
        <begin position="733"/>
        <end position="778"/>
    </location>
</feature>
<feature type="region of interest" description="Disordered" evidence="1">
    <location>
        <begin position="684"/>
        <end position="719"/>
    </location>
</feature>
<keyword evidence="4" id="KW-1185">Reference proteome</keyword>
<reference evidence="3 4" key="1">
    <citation type="journal article" date="2018" name="IMA Fungus">
        <title>IMA Genome-F 9: Draft genome sequence of Annulohypoxylon stygium, Aspergillus mulundensis, Berkeleyomyces basicola (syn. Thielaviopsis basicola), Ceratocystis smalleyi, two Cercospora beticola strains, Coleophoma cylindrospora, Fusarium fracticaudum, Phialophora cf. hyalina, and Morchella septimelata.</title>
        <authorList>
            <person name="Wingfield B.D."/>
            <person name="Bills G.F."/>
            <person name="Dong Y."/>
            <person name="Huang W."/>
            <person name="Nel W.J."/>
            <person name="Swalarsk-Parry B.S."/>
            <person name="Vaghefi N."/>
            <person name="Wilken P.M."/>
            <person name="An Z."/>
            <person name="de Beer Z.W."/>
            <person name="De Vos L."/>
            <person name="Chen L."/>
            <person name="Duong T.A."/>
            <person name="Gao Y."/>
            <person name="Hammerbacher A."/>
            <person name="Kikkert J.R."/>
            <person name="Li Y."/>
            <person name="Li H."/>
            <person name="Li K."/>
            <person name="Li Q."/>
            <person name="Liu X."/>
            <person name="Ma X."/>
            <person name="Naidoo K."/>
            <person name="Pethybridge S.J."/>
            <person name="Sun J."/>
            <person name="Steenkamp E.T."/>
            <person name="van der Nest M.A."/>
            <person name="van Wyk S."/>
            <person name="Wingfield M.J."/>
            <person name="Xiong C."/>
            <person name="Yue Q."/>
            <person name="Zhang X."/>
        </authorList>
    </citation>
    <scope>NUCLEOTIDE SEQUENCE [LARGE SCALE GENOMIC DNA]</scope>
    <source>
        <strain evidence="3 4">BP6252</strain>
    </source>
</reference>
<feature type="transmembrane region" description="Helical" evidence="2">
    <location>
        <begin position="32"/>
        <end position="60"/>
    </location>
</feature>
<feature type="transmembrane region" description="Helical" evidence="2">
    <location>
        <begin position="110"/>
        <end position="130"/>
    </location>
</feature>
<comment type="caution">
    <text evidence="3">The sequence shown here is derived from an EMBL/GenBank/DDBJ whole genome shotgun (WGS) entry which is preliminary data.</text>
</comment>
<feature type="transmembrane region" description="Helical" evidence="2">
    <location>
        <begin position="567"/>
        <end position="589"/>
    </location>
</feature>
<feature type="compositionally biased region" description="Basic and acidic residues" evidence="1">
    <location>
        <begin position="766"/>
        <end position="778"/>
    </location>
</feature>
<gene>
    <name evidence="3" type="ORF">BP6252_11358</name>
</gene>
<feature type="compositionally biased region" description="Polar residues" evidence="1">
    <location>
        <begin position="684"/>
        <end position="703"/>
    </location>
</feature>